<gene>
    <name evidence="8" type="ORF">M878_31250</name>
</gene>
<dbReference type="STRING" id="1352936.M878_31250"/>
<evidence type="ECO:0000256" key="1">
    <source>
        <dbReference type="ARBA" id="ARBA00004651"/>
    </source>
</evidence>
<dbReference type="GO" id="GO:0005886">
    <property type="term" value="C:plasma membrane"/>
    <property type="evidence" value="ECO:0007669"/>
    <property type="project" value="UniProtKB-SubCell"/>
</dbReference>
<feature type="transmembrane region" description="Helical" evidence="6">
    <location>
        <begin position="35"/>
        <end position="58"/>
    </location>
</feature>
<dbReference type="Gene3D" id="1.20.1250.20">
    <property type="entry name" value="MFS general substrate transporter like domains"/>
    <property type="match status" value="1"/>
</dbReference>
<comment type="caution">
    <text evidence="8">The sequence shown here is derived from an EMBL/GenBank/DDBJ whole genome shotgun (WGS) entry which is preliminary data.</text>
</comment>
<dbReference type="HOGENOM" id="CLU_000960_28_2_11"/>
<dbReference type="InterPro" id="IPR036259">
    <property type="entry name" value="MFS_trans_sf"/>
</dbReference>
<dbReference type="CDD" id="cd17321">
    <property type="entry name" value="MFS_MMR_MDR_like"/>
    <property type="match status" value="1"/>
</dbReference>
<feature type="transmembrane region" description="Helical" evidence="6">
    <location>
        <begin position="362"/>
        <end position="385"/>
    </location>
</feature>
<evidence type="ECO:0000313" key="8">
    <source>
        <dbReference type="EMBL" id="EST24162.1"/>
    </source>
</evidence>
<comment type="subcellular location">
    <subcellularLocation>
        <location evidence="1">Cell membrane</location>
        <topology evidence="1">Multi-pass membrane protein</topology>
    </subcellularLocation>
</comment>
<name>V6JWI4_STRRC</name>
<feature type="transmembrane region" description="Helical" evidence="6">
    <location>
        <begin position="160"/>
        <end position="185"/>
    </location>
</feature>
<dbReference type="OrthoDB" id="783189at2"/>
<protein>
    <recommendedName>
        <fullName evidence="7">Major facilitator superfamily (MFS) profile domain-containing protein</fullName>
    </recommendedName>
</protein>
<accession>V6JWI4</accession>
<sequence length="489" mass="49612">MSTAWYPAGRRRRVGDVTTTTPLTTAAGPRALSPLGLFTLLLGTALPMIDFFIVNVALPTIERDLHAPPATLEMVVAGYAVAYAVLLVLGGRLGDGHGRRRLFLWGVAGFGLTSLVCGLAPTAGWLVAARIAQGAASAALLPQVLATIHATTSGERRARAVALYGSVGGVSVVLGQVLGGVLVAADLAGTGWRAVFLVNVPVAVAALVCALRAVPESRAQRAARGDLAGTALLAATLTALLLPLTEGRAAGWPLWSVLLLCAAPLCGAGFYGVERRAERAGGSPLLPPSLLTAPEVRRGLLLGLPVFIGFAGWMFVSAVTLQQGLGYGALGAGLTLVPMGVAQFAASMLAPRAVRRFGGRAVTLAAVVHIAGLATVTATALLGPWPRLSPLLLAPGLALCGVGQGLQLPLYYRILLAAIPARLAGAGSGLAATLQQSCLAVGVATLGSLFLSLTPGLGMREALAVVLAAQAAGLVGLGWLGLRLPAKIM</sequence>
<evidence type="ECO:0000256" key="6">
    <source>
        <dbReference type="SAM" id="Phobius"/>
    </source>
</evidence>
<feature type="transmembrane region" description="Helical" evidence="6">
    <location>
        <begin position="127"/>
        <end position="148"/>
    </location>
</feature>
<organism evidence="8 9">
    <name type="scientific">Streptomyces roseochromogenus subsp. oscitans DS 12.976</name>
    <dbReference type="NCBI Taxonomy" id="1352936"/>
    <lineage>
        <taxon>Bacteria</taxon>
        <taxon>Bacillati</taxon>
        <taxon>Actinomycetota</taxon>
        <taxon>Actinomycetes</taxon>
        <taxon>Kitasatosporales</taxon>
        <taxon>Streptomycetaceae</taxon>
        <taxon>Streptomyces</taxon>
    </lineage>
</organism>
<dbReference type="PROSITE" id="PS50850">
    <property type="entry name" value="MFS"/>
    <property type="match status" value="1"/>
</dbReference>
<evidence type="ECO:0000313" key="9">
    <source>
        <dbReference type="Proteomes" id="UP000017984"/>
    </source>
</evidence>
<feature type="transmembrane region" description="Helical" evidence="6">
    <location>
        <begin position="70"/>
        <end position="90"/>
    </location>
</feature>
<evidence type="ECO:0000256" key="5">
    <source>
        <dbReference type="ARBA" id="ARBA00023251"/>
    </source>
</evidence>
<dbReference type="RefSeq" id="WP_023550951.1">
    <property type="nucleotide sequence ID" value="NZ_CM002285.1"/>
</dbReference>
<feature type="transmembrane region" description="Helical" evidence="6">
    <location>
        <begin position="423"/>
        <end position="450"/>
    </location>
</feature>
<dbReference type="InterPro" id="IPR020846">
    <property type="entry name" value="MFS_dom"/>
</dbReference>
<evidence type="ECO:0000256" key="4">
    <source>
        <dbReference type="ARBA" id="ARBA00023136"/>
    </source>
</evidence>
<dbReference type="Proteomes" id="UP000017984">
    <property type="component" value="Chromosome"/>
</dbReference>
<proteinExistence type="predicted"/>
<feature type="transmembrane region" description="Helical" evidence="6">
    <location>
        <begin position="300"/>
        <end position="321"/>
    </location>
</feature>
<feature type="transmembrane region" description="Helical" evidence="6">
    <location>
        <begin position="226"/>
        <end position="244"/>
    </location>
</feature>
<dbReference type="EMBL" id="AWQX01000269">
    <property type="protein sequence ID" value="EST24162.1"/>
    <property type="molecule type" value="Genomic_DNA"/>
</dbReference>
<keyword evidence="9" id="KW-1185">Reference proteome</keyword>
<reference evidence="8 9" key="1">
    <citation type="journal article" date="2014" name="Genome Announc.">
        <title>Draft Genome Sequence of Streptomyces roseochromogenes subsp. oscitans DS 12.976, Producer of the Aminocoumarin Antibiotic Clorobiocin.</title>
        <authorList>
            <person name="Ruckert C."/>
            <person name="Kalinowski J."/>
            <person name="Heide L."/>
            <person name="Apel A.K."/>
        </authorList>
    </citation>
    <scope>NUCLEOTIDE SEQUENCE [LARGE SCALE GENOMIC DNA]</scope>
    <source>
        <strain evidence="8 9">DS 12.976</strain>
    </source>
</reference>
<feature type="transmembrane region" description="Helical" evidence="6">
    <location>
        <begin position="462"/>
        <end position="482"/>
    </location>
</feature>
<dbReference type="PATRIC" id="fig|1352936.5.peg.6501"/>
<evidence type="ECO:0000256" key="3">
    <source>
        <dbReference type="ARBA" id="ARBA00022989"/>
    </source>
</evidence>
<dbReference type="SUPFAM" id="SSF103473">
    <property type="entry name" value="MFS general substrate transporter"/>
    <property type="match status" value="1"/>
</dbReference>
<feature type="domain" description="Major facilitator superfamily (MFS) profile" evidence="7">
    <location>
        <begin position="36"/>
        <end position="488"/>
    </location>
</feature>
<keyword evidence="4 6" id="KW-0472">Membrane</keyword>
<keyword evidence="2 6" id="KW-0812">Transmembrane</keyword>
<dbReference type="InterPro" id="IPR011701">
    <property type="entry name" value="MFS"/>
</dbReference>
<feature type="transmembrane region" description="Helical" evidence="6">
    <location>
        <begin position="250"/>
        <end position="273"/>
    </location>
</feature>
<keyword evidence="3 6" id="KW-1133">Transmembrane helix</keyword>
<feature type="transmembrane region" description="Helical" evidence="6">
    <location>
        <begin position="191"/>
        <end position="214"/>
    </location>
</feature>
<dbReference type="Pfam" id="PF07690">
    <property type="entry name" value="MFS_1"/>
    <property type="match status" value="1"/>
</dbReference>
<dbReference type="AlphaFoldDB" id="V6JWI4"/>
<feature type="transmembrane region" description="Helical" evidence="6">
    <location>
        <begin position="391"/>
        <end position="411"/>
    </location>
</feature>
<feature type="transmembrane region" description="Helical" evidence="6">
    <location>
        <begin position="327"/>
        <end position="350"/>
    </location>
</feature>
<feature type="transmembrane region" description="Helical" evidence="6">
    <location>
        <begin position="102"/>
        <end position="121"/>
    </location>
</feature>
<dbReference type="PANTHER" id="PTHR42718:SF39">
    <property type="entry name" value="ACTINORHODIN TRANSPORTER-RELATED"/>
    <property type="match status" value="1"/>
</dbReference>
<dbReference type="PANTHER" id="PTHR42718">
    <property type="entry name" value="MAJOR FACILITATOR SUPERFAMILY MULTIDRUG TRANSPORTER MFSC"/>
    <property type="match status" value="1"/>
</dbReference>
<evidence type="ECO:0000256" key="2">
    <source>
        <dbReference type="ARBA" id="ARBA00022692"/>
    </source>
</evidence>
<evidence type="ECO:0000259" key="7">
    <source>
        <dbReference type="PROSITE" id="PS50850"/>
    </source>
</evidence>
<keyword evidence="5" id="KW-0046">Antibiotic resistance</keyword>
<dbReference type="GO" id="GO:0046677">
    <property type="term" value="P:response to antibiotic"/>
    <property type="evidence" value="ECO:0007669"/>
    <property type="project" value="UniProtKB-KW"/>
</dbReference>
<dbReference type="GO" id="GO:0022857">
    <property type="term" value="F:transmembrane transporter activity"/>
    <property type="evidence" value="ECO:0007669"/>
    <property type="project" value="InterPro"/>
</dbReference>